<evidence type="ECO:0000313" key="2">
    <source>
        <dbReference type="Proteomes" id="UP000785679"/>
    </source>
</evidence>
<gene>
    <name evidence="1" type="ORF">FGO68_gene6290</name>
</gene>
<name>A0A8J8NZR9_HALGN</name>
<comment type="caution">
    <text evidence="1">The sequence shown here is derived from an EMBL/GenBank/DDBJ whole genome shotgun (WGS) entry which is preliminary data.</text>
</comment>
<reference evidence="1" key="1">
    <citation type="submission" date="2019-06" db="EMBL/GenBank/DDBJ databases">
        <authorList>
            <person name="Zheng W."/>
        </authorList>
    </citation>
    <scope>NUCLEOTIDE SEQUENCE</scope>
    <source>
        <strain evidence="1">QDHG01</strain>
    </source>
</reference>
<organism evidence="1 2">
    <name type="scientific">Halteria grandinella</name>
    <dbReference type="NCBI Taxonomy" id="5974"/>
    <lineage>
        <taxon>Eukaryota</taxon>
        <taxon>Sar</taxon>
        <taxon>Alveolata</taxon>
        <taxon>Ciliophora</taxon>
        <taxon>Intramacronucleata</taxon>
        <taxon>Spirotrichea</taxon>
        <taxon>Stichotrichia</taxon>
        <taxon>Sporadotrichida</taxon>
        <taxon>Halteriidae</taxon>
        <taxon>Halteria</taxon>
    </lineage>
</organism>
<dbReference type="Proteomes" id="UP000785679">
    <property type="component" value="Unassembled WGS sequence"/>
</dbReference>
<accession>A0A8J8NZR9</accession>
<sequence length="86" mass="10727">MRLMRLRYLQRQQKRFLNTLSWTSRKPTFSAIQYLRISFVCLSQLRMSPRNQHQERIYQLSRIRCREQSNLRHLKKLYSRSLRQTP</sequence>
<protein>
    <submittedName>
        <fullName evidence="1">Uncharacterized protein</fullName>
    </submittedName>
</protein>
<evidence type="ECO:0000313" key="1">
    <source>
        <dbReference type="EMBL" id="TNV84268.1"/>
    </source>
</evidence>
<keyword evidence="2" id="KW-1185">Reference proteome</keyword>
<dbReference type="EMBL" id="RRYP01002950">
    <property type="protein sequence ID" value="TNV84268.1"/>
    <property type="molecule type" value="Genomic_DNA"/>
</dbReference>
<dbReference type="AlphaFoldDB" id="A0A8J8NZR9"/>
<proteinExistence type="predicted"/>